<feature type="compositionally biased region" description="Low complexity" evidence="1">
    <location>
        <begin position="203"/>
        <end position="243"/>
    </location>
</feature>
<organism evidence="3 4">
    <name type="scientific">Roseovarius azorensis</name>
    <dbReference type="NCBI Taxonomy" id="1287727"/>
    <lineage>
        <taxon>Bacteria</taxon>
        <taxon>Pseudomonadati</taxon>
        <taxon>Pseudomonadota</taxon>
        <taxon>Alphaproteobacteria</taxon>
        <taxon>Rhodobacterales</taxon>
        <taxon>Roseobacteraceae</taxon>
        <taxon>Roseovarius</taxon>
    </lineage>
</organism>
<dbReference type="PANTHER" id="PTHR34700">
    <property type="entry name" value="POTASSIUM BINDING PROTEIN KBP"/>
    <property type="match status" value="1"/>
</dbReference>
<evidence type="ECO:0000313" key="4">
    <source>
        <dbReference type="Proteomes" id="UP000199582"/>
    </source>
</evidence>
<dbReference type="AlphaFoldDB" id="A0A1H7M662"/>
<feature type="region of interest" description="Disordered" evidence="1">
    <location>
        <begin position="167"/>
        <end position="243"/>
    </location>
</feature>
<feature type="region of interest" description="Disordered" evidence="1">
    <location>
        <begin position="39"/>
        <end position="85"/>
    </location>
</feature>
<evidence type="ECO:0000313" key="3">
    <source>
        <dbReference type="EMBL" id="SEL06770.1"/>
    </source>
</evidence>
<dbReference type="STRING" id="1287727.SAMN05443999_103218"/>
<name>A0A1H7M662_9RHOB</name>
<dbReference type="SMART" id="SM00257">
    <property type="entry name" value="LysM"/>
    <property type="match status" value="1"/>
</dbReference>
<dbReference type="InterPro" id="IPR052196">
    <property type="entry name" value="Bact_Kbp"/>
</dbReference>
<keyword evidence="4" id="KW-1185">Reference proteome</keyword>
<dbReference type="Gene3D" id="3.10.350.10">
    <property type="entry name" value="LysM domain"/>
    <property type="match status" value="1"/>
</dbReference>
<gene>
    <name evidence="3" type="ORF">SAMN05443999_103218</name>
</gene>
<dbReference type="EMBL" id="FOAG01000003">
    <property type="protein sequence ID" value="SEL06770.1"/>
    <property type="molecule type" value="Genomic_DNA"/>
</dbReference>
<dbReference type="PROSITE" id="PS51782">
    <property type="entry name" value="LYSM"/>
    <property type="match status" value="1"/>
</dbReference>
<evidence type="ECO:0000256" key="1">
    <source>
        <dbReference type="SAM" id="MobiDB-lite"/>
    </source>
</evidence>
<accession>A0A1H7M662</accession>
<sequence>MKNYAGLGAGLVIGAAAVSVVGAGALYLAGLLVPAPEPAQDPAPVAQSATAPEPEPEAAQTPDAEVAAATGTNETPPLPDPPGIDTFRLEPDGQMVVAGRGAPGWDISILIDDTPVASVVPDHTGKFVEFLQLPASDRPRILTLGMRSAATGETLKSREEVIIAPTPGRVETAEAKPAEEAEATEATEAASAKAPQEPERVPETATSEVAAETEQATAAPDETAPSESAAAEAPPADQPSAQQQTVLLSDETGVRVLQAPAPEPAPEVMSSVALDAITYSEAGDVQVSGRAAGTGFVRIYLDNEPVTTSRIELGGSWRTELPQVDAGVYTLRVDEVDDQGVVTSRVETPFKREDQAILTERPVEEKPERIEVVTVQPGSTLWAISRAAYGEGILYVRVYEANRDRIRDPDLIYPGQVFTIPE</sequence>
<dbReference type="CDD" id="cd00118">
    <property type="entry name" value="LysM"/>
    <property type="match status" value="1"/>
</dbReference>
<feature type="domain" description="LysM" evidence="2">
    <location>
        <begin position="371"/>
        <end position="420"/>
    </location>
</feature>
<evidence type="ECO:0000259" key="2">
    <source>
        <dbReference type="PROSITE" id="PS51782"/>
    </source>
</evidence>
<reference evidence="3 4" key="1">
    <citation type="submission" date="2016-10" db="EMBL/GenBank/DDBJ databases">
        <authorList>
            <person name="de Groot N.N."/>
        </authorList>
    </citation>
    <scope>NUCLEOTIDE SEQUENCE [LARGE SCALE GENOMIC DNA]</scope>
    <source>
        <strain evidence="3 4">DSM 100674</strain>
    </source>
</reference>
<dbReference type="Proteomes" id="UP000199582">
    <property type="component" value="Unassembled WGS sequence"/>
</dbReference>
<feature type="compositionally biased region" description="Low complexity" evidence="1">
    <location>
        <begin position="46"/>
        <end position="65"/>
    </location>
</feature>
<dbReference type="RefSeq" id="WP_093033921.1">
    <property type="nucleotide sequence ID" value="NZ_FOAG01000003.1"/>
</dbReference>
<proteinExistence type="predicted"/>
<dbReference type="InterPro" id="IPR018392">
    <property type="entry name" value="LysM"/>
</dbReference>
<feature type="compositionally biased region" description="Low complexity" evidence="1">
    <location>
        <begin position="186"/>
        <end position="195"/>
    </location>
</feature>
<dbReference type="Pfam" id="PF01476">
    <property type="entry name" value="LysM"/>
    <property type="match status" value="1"/>
</dbReference>
<dbReference type="InterPro" id="IPR036779">
    <property type="entry name" value="LysM_dom_sf"/>
</dbReference>
<protein>
    <submittedName>
        <fullName evidence="3">Nucleoid-associated protein YgaU, contains BON and LysM domains</fullName>
    </submittedName>
</protein>
<dbReference type="PANTHER" id="PTHR34700:SF4">
    <property type="entry name" value="PHAGE-LIKE ELEMENT PBSX PROTEIN XKDP"/>
    <property type="match status" value="1"/>
</dbReference>
<dbReference type="OrthoDB" id="370541at2"/>